<feature type="binding site" evidence="9">
    <location>
        <position position="271"/>
    </location>
    <ligand>
        <name>[4Fe-4S] cluster</name>
        <dbReference type="ChEBI" id="CHEBI:49883"/>
        <label>1</label>
    </ligand>
</feature>
<keyword evidence="12" id="KW-1185">Reference proteome</keyword>
<accession>A0A366HXW7</accession>
<evidence type="ECO:0000256" key="6">
    <source>
        <dbReference type="ARBA" id="ARBA00023004"/>
    </source>
</evidence>
<dbReference type="UniPathway" id="UPA00538">
    <property type="reaction ID" value="UER00593"/>
</dbReference>
<gene>
    <name evidence="9" type="primary">lipA</name>
    <name evidence="11" type="ORF">DES36_12217</name>
</gene>
<sequence>MQKPEWLKIKASATKTREVTEMLRSLNLHSVCEEANCPNRMECFEKKTATFMILGKHCTRNCTFCNVDKQKPGQVDENEPLNVAEAIKKMGMKHVVITSVTRDDLPDGGAGHFAKVIKEIRNLNQGITVEVLIPDFQGNEEALKKVIDEKPEILNHNIETIPRLYPEVRPKAVYERSLELLQKAKKIDPKTITKSGIMVGLGETFDEVIQTFKDLRAVDCDLLTVGQYLAPSKQHHEVVEYIHPDTFAAYKAQALELGFKYVASDPFVRSSYNAFEAMDSLEGGKQNP</sequence>
<dbReference type="GO" id="GO:0016992">
    <property type="term" value="F:lipoate synthase activity"/>
    <property type="evidence" value="ECO:0007669"/>
    <property type="project" value="UniProtKB-UniRule"/>
</dbReference>
<comment type="cofactor">
    <cofactor evidence="9">
        <name>[4Fe-4S] cluster</name>
        <dbReference type="ChEBI" id="CHEBI:49883"/>
    </cofactor>
    <text evidence="9">Binds 2 [4Fe-4S] clusters per subunit. One cluster is coordinated with 3 cysteines and an exchangeable S-adenosyl-L-methionine.</text>
</comment>
<evidence type="ECO:0000256" key="4">
    <source>
        <dbReference type="ARBA" id="ARBA00022691"/>
    </source>
</evidence>
<keyword evidence="4 9" id="KW-0949">S-adenosyl-L-methionine</keyword>
<dbReference type="AlphaFoldDB" id="A0A366HXW7"/>
<evidence type="ECO:0000256" key="5">
    <source>
        <dbReference type="ARBA" id="ARBA00022723"/>
    </source>
</evidence>
<dbReference type="InterPro" id="IPR013785">
    <property type="entry name" value="Aldolase_TIM"/>
</dbReference>
<name>A0A366HXW7_9FIRM</name>
<evidence type="ECO:0000256" key="1">
    <source>
        <dbReference type="ARBA" id="ARBA00022485"/>
    </source>
</evidence>
<keyword evidence="3 9" id="KW-0808">Transferase</keyword>
<dbReference type="EC" id="2.8.1.8" evidence="9"/>
<feature type="binding site" evidence="9">
    <location>
        <position position="43"/>
    </location>
    <ligand>
        <name>[4Fe-4S] cluster</name>
        <dbReference type="ChEBI" id="CHEBI:49883"/>
        <label>1</label>
    </ligand>
</feature>
<dbReference type="InterPro" id="IPR058240">
    <property type="entry name" value="rSAM_sf"/>
</dbReference>
<organism evidence="11 12">
    <name type="scientific">Alkalibaculum bacchi</name>
    <dbReference type="NCBI Taxonomy" id="645887"/>
    <lineage>
        <taxon>Bacteria</taxon>
        <taxon>Bacillati</taxon>
        <taxon>Bacillota</taxon>
        <taxon>Clostridia</taxon>
        <taxon>Eubacteriales</taxon>
        <taxon>Eubacteriaceae</taxon>
        <taxon>Alkalibaculum</taxon>
    </lineage>
</organism>
<keyword evidence="6 9" id="KW-0408">Iron</keyword>
<keyword evidence="2 9" id="KW-0963">Cytoplasm</keyword>
<evidence type="ECO:0000259" key="10">
    <source>
        <dbReference type="PROSITE" id="PS51918"/>
    </source>
</evidence>
<feature type="binding site" evidence="9">
    <location>
        <position position="37"/>
    </location>
    <ligand>
        <name>[4Fe-4S] cluster</name>
        <dbReference type="ChEBI" id="CHEBI:49883"/>
        <label>1</label>
    </ligand>
</feature>
<dbReference type="PANTHER" id="PTHR10949">
    <property type="entry name" value="LIPOYL SYNTHASE"/>
    <property type="match status" value="1"/>
</dbReference>
<dbReference type="SFLD" id="SFLDG01058">
    <property type="entry name" value="lipoyl_synthase_like"/>
    <property type="match status" value="1"/>
</dbReference>
<dbReference type="Proteomes" id="UP000253490">
    <property type="component" value="Unassembled WGS sequence"/>
</dbReference>
<dbReference type="GO" id="GO:0051539">
    <property type="term" value="F:4 iron, 4 sulfur cluster binding"/>
    <property type="evidence" value="ECO:0007669"/>
    <property type="project" value="UniProtKB-UniRule"/>
</dbReference>
<comment type="catalytic activity">
    <reaction evidence="8 9">
        <text>[[Fe-S] cluster scaffold protein carrying a second [4Fe-4S](2+) cluster] + N(6)-octanoyl-L-lysyl-[protein] + 2 oxidized [2Fe-2S]-[ferredoxin] + 2 S-adenosyl-L-methionine + 4 H(+) = [[Fe-S] cluster scaffold protein] + N(6)-[(R)-dihydrolipoyl]-L-lysyl-[protein] + 4 Fe(3+) + 2 hydrogen sulfide + 2 5'-deoxyadenosine + 2 L-methionine + 2 reduced [2Fe-2S]-[ferredoxin]</text>
        <dbReference type="Rhea" id="RHEA:16585"/>
        <dbReference type="Rhea" id="RHEA-COMP:9928"/>
        <dbReference type="Rhea" id="RHEA-COMP:10000"/>
        <dbReference type="Rhea" id="RHEA-COMP:10001"/>
        <dbReference type="Rhea" id="RHEA-COMP:10475"/>
        <dbReference type="Rhea" id="RHEA-COMP:14568"/>
        <dbReference type="Rhea" id="RHEA-COMP:14569"/>
        <dbReference type="ChEBI" id="CHEBI:15378"/>
        <dbReference type="ChEBI" id="CHEBI:17319"/>
        <dbReference type="ChEBI" id="CHEBI:29034"/>
        <dbReference type="ChEBI" id="CHEBI:29919"/>
        <dbReference type="ChEBI" id="CHEBI:33722"/>
        <dbReference type="ChEBI" id="CHEBI:33737"/>
        <dbReference type="ChEBI" id="CHEBI:33738"/>
        <dbReference type="ChEBI" id="CHEBI:57844"/>
        <dbReference type="ChEBI" id="CHEBI:59789"/>
        <dbReference type="ChEBI" id="CHEBI:78809"/>
        <dbReference type="ChEBI" id="CHEBI:83100"/>
        <dbReference type="EC" id="2.8.1.8"/>
    </reaction>
</comment>
<evidence type="ECO:0000256" key="2">
    <source>
        <dbReference type="ARBA" id="ARBA00022490"/>
    </source>
</evidence>
<keyword evidence="1 9" id="KW-0004">4Fe-4S</keyword>
<dbReference type="InterPro" id="IPR007197">
    <property type="entry name" value="rSAM"/>
</dbReference>
<dbReference type="NCBIfam" id="NF009544">
    <property type="entry name" value="PRK12928.1"/>
    <property type="match status" value="1"/>
</dbReference>
<dbReference type="PIRSF" id="PIRSF005963">
    <property type="entry name" value="Lipoyl_synth"/>
    <property type="match status" value="1"/>
</dbReference>
<dbReference type="GO" id="GO:0009249">
    <property type="term" value="P:protein lipoylation"/>
    <property type="evidence" value="ECO:0007669"/>
    <property type="project" value="UniProtKB-UniRule"/>
</dbReference>
<dbReference type="HAMAP" id="MF_00206">
    <property type="entry name" value="Lipoyl_synth"/>
    <property type="match status" value="1"/>
</dbReference>
<dbReference type="GO" id="GO:0046872">
    <property type="term" value="F:metal ion binding"/>
    <property type="evidence" value="ECO:0007669"/>
    <property type="project" value="UniProtKB-KW"/>
</dbReference>
<dbReference type="NCBIfam" id="TIGR00510">
    <property type="entry name" value="lipA"/>
    <property type="match status" value="1"/>
</dbReference>
<dbReference type="FunFam" id="3.20.20.70:FF:000040">
    <property type="entry name" value="Lipoyl synthase"/>
    <property type="match status" value="1"/>
</dbReference>
<dbReference type="PROSITE" id="PS51918">
    <property type="entry name" value="RADICAL_SAM"/>
    <property type="match status" value="1"/>
</dbReference>
<dbReference type="OrthoDB" id="9787898at2"/>
<evidence type="ECO:0000256" key="7">
    <source>
        <dbReference type="ARBA" id="ARBA00023014"/>
    </source>
</evidence>
<keyword evidence="5 9" id="KW-0479">Metal-binding</keyword>
<dbReference type="NCBIfam" id="NF004019">
    <property type="entry name" value="PRK05481.1"/>
    <property type="match status" value="1"/>
</dbReference>
<comment type="caution">
    <text evidence="11">The sequence shown here is derived from an EMBL/GenBank/DDBJ whole genome shotgun (WGS) entry which is preliminary data.</text>
</comment>
<dbReference type="RefSeq" id="WP_113921661.1">
    <property type="nucleotide sequence ID" value="NZ_QNRX01000022.1"/>
</dbReference>
<feature type="binding site" evidence="9">
    <location>
        <position position="65"/>
    </location>
    <ligand>
        <name>[4Fe-4S] cluster</name>
        <dbReference type="ChEBI" id="CHEBI:49883"/>
        <label>2</label>
        <note>4Fe-4S-S-AdoMet</note>
    </ligand>
</feature>
<dbReference type="SFLD" id="SFLDF00271">
    <property type="entry name" value="lipoyl_synthase"/>
    <property type="match status" value="1"/>
</dbReference>
<evidence type="ECO:0000313" key="12">
    <source>
        <dbReference type="Proteomes" id="UP000253490"/>
    </source>
</evidence>
<dbReference type="SFLD" id="SFLDS00029">
    <property type="entry name" value="Radical_SAM"/>
    <property type="match status" value="1"/>
</dbReference>
<evidence type="ECO:0000256" key="9">
    <source>
        <dbReference type="HAMAP-Rule" id="MF_00206"/>
    </source>
</evidence>
<evidence type="ECO:0000256" key="8">
    <source>
        <dbReference type="ARBA" id="ARBA00047326"/>
    </source>
</evidence>
<dbReference type="Pfam" id="PF04055">
    <property type="entry name" value="Radical_SAM"/>
    <property type="match status" value="1"/>
</dbReference>
<evidence type="ECO:0000256" key="3">
    <source>
        <dbReference type="ARBA" id="ARBA00022679"/>
    </source>
</evidence>
<reference evidence="11 12" key="1">
    <citation type="submission" date="2018-06" db="EMBL/GenBank/DDBJ databases">
        <title>Genomic Encyclopedia of Type Strains, Phase IV (KMG-IV): sequencing the most valuable type-strain genomes for metagenomic binning, comparative biology and taxonomic classification.</title>
        <authorList>
            <person name="Goeker M."/>
        </authorList>
    </citation>
    <scope>NUCLEOTIDE SEQUENCE [LARGE SCALE GENOMIC DNA]</scope>
    <source>
        <strain evidence="11 12">DSM 22112</strain>
    </source>
</reference>
<dbReference type="Gene3D" id="3.20.20.70">
    <property type="entry name" value="Aldolase class I"/>
    <property type="match status" value="1"/>
</dbReference>
<feature type="binding site" evidence="9">
    <location>
        <position position="32"/>
    </location>
    <ligand>
        <name>[4Fe-4S] cluster</name>
        <dbReference type="ChEBI" id="CHEBI:49883"/>
        <label>1</label>
    </ligand>
</feature>
<comment type="pathway">
    <text evidence="9">Protein modification; protein lipoylation via endogenous pathway; protein N(6)-(lipoyl)lysine from octanoyl-[acyl-carrier-protein]: step 2/2.</text>
</comment>
<dbReference type="InterPro" id="IPR006638">
    <property type="entry name" value="Elp3/MiaA/NifB-like_rSAM"/>
</dbReference>
<comment type="similarity">
    <text evidence="9">Belongs to the radical SAM superfamily. Lipoyl synthase family.</text>
</comment>
<keyword evidence="7 9" id="KW-0411">Iron-sulfur</keyword>
<protein>
    <recommendedName>
        <fullName evidence="9">Lipoyl synthase</fullName>
        <ecNumber evidence="9">2.8.1.8</ecNumber>
    </recommendedName>
    <alternativeName>
        <fullName evidence="9">Lip-syn</fullName>
        <shortName evidence="9">LS</shortName>
    </alternativeName>
    <alternativeName>
        <fullName evidence="9">Lipoate synthase</fullName>
    </alternativeName>
    <alternativeName>
        <fullName evidence="9">Lipoic acid synthase</fullName>
    </alternativeName>
    <alternativeName>
        <fullName evidence="9">Sulfur insertion protein LipA</fullName>
    </alternativeName>
</protein>
<dbReference type="PANTHER" id="PTHR10949:SF0">
    <property type="entry name" value="LIPOYL SYNTHASE, MITOCHONDRIAL"/>
    <property type="match status" value="1"/>
</dbReference>
<feature type="binding site" evidence="9">
    <location>
        <position position="58"/>
    </location>
    <ligand>
        <name>[4Fe-4S] cluster</name>
        <dbReference type="ChEBI" id="CHEBI:49883"/>
        <label>2</label>
        <note>4Fe-4S-S-AdoMet</note>
    </ligand>
</feature>
<comment type="function">
    <text evidence="9">Catalyzes the radical-mediated insertion of two sulfur atoms into the C-6 and C-8 positions of the octanoyl moiety bound to the lipoyl domains of lipoate-dependent enzymes, thereby converting the octanoylated domains into lipoylated derivatives.</text>
</comment>
<dbReference type="SUPFAM" id="SSF102114">
    <property type="entry name" value="Radical SAM enzymes"/>
    <property type="match status" value="1"/>
</dbReference>
<feature type="binding site" evidence="9">
    <location>
        <position position="62"/>
    </location>
    <ligand>
        <name>[4Fe-4S] cluster</name>
        <dbReference type="ChEBI" id="CHEBI:49883"/>
        <label>2</label>
        <note>4Fe-4S-S-AdoMet</note>
    </ligand>
</feature>
<dbReference type="SMART" id="SM00729">
    <property type="entry name" value="Elp3"/>
    <property type="match status" value="1"/>
</dbReference>
<dbReference type="EMBL" id="QNRX01000022">
    <property type="protein sequence ID" value="RBP58592.1"/>
    <property type="molecule type" value="Genomic_DNA"/>
</dbReference>
<dbReference type="InterPro" id="IPR003698">
    <property type="entry name" value="Lipoyl_synth"/>
</dbReference>
<dbReference type="CDD" id="cd01335">
    <property type="entry name" value="Radical_SAM"/>
    <property type="match status" value="1"/>
</dbReference>
<feature type="domain" description="Radical SAM core" evidence="10">
    <location>
        <begin position="44"/>
        <end position="260"/>
    </location>
</feature>
<evidence type="ECO:0000313" key="11">
    <source>
        <dbReference type="EMBL" id="RBP58592.1"/>
    </source>
</evidence>
<comment type="subcellular location">
    <subcellularLocation>
        <location evidence="9">Cytoplasm</location>
    </subcellularLocation>
</comment>
<dbReference type="GO" id="GO:0005737">
    <property type="term" value="C:cytoplasm"/>
    <property type="evidence" value="ECO:0007669"/>
    <property type="project" value="UniProtKB-SubCell"/>
</dbReference>
<proteinExistence type="inferred from homology"/>